<dbReference type="Proteomes" id="UP000069205">
    <property type="component" value="Chromosome"/>
</dbReference>
<protein>
    <submittedName>
        <fullName evidence="7">Ribonuclease BN</fullName>
        <ecNumber evidence="7">3.1.-.-</ecNumber>
    </submittedName>
</protein>
<feature type="transmembrane region" description="Helical" evidence="6">
    <location>
        <begin position="232"/>
        <end position="252"/>
    </location>
</feature>
<reference evidence="7 8" key="1">
    <citation type="journal article" date="2015" name="Proc. Natl. Acad. Sci. U.S.A.">
        <title>Expanded metabolic versatility of ubiquitous nitrite-oxidizing bacteria from the genus Nitrospira.</title>
        <authorList>
            <person name="Koch H."/>
            <person name="Lucker S."/>
            <person name="Albertsen M."/>
            <person name="Kitzinger K."/>
            <person name="Herbold C."/>
            <person name="Spieck E."/>
            <person name="Nielsen P.H."/>
            <person name="Wagner M."/>
            <person name="Daims H."/>
        </authorList>
    </citation>
    <scope>NUCLEOTIDE SEQUENCE [LARGE SCALE GENOMIC DNA]</scope>
    <source>
        <strain evidence="7 8">NSP M-1</strain>
    </source>
</reference>
<dbReference type="InterPro" id="IPR017039">
    <property type="entry name" value="Virul_fac_BrkB"/>
</dbReference>
<dbReference type="GO" id="GO:0016787">
    <property type="term" value="F:hydrolase activity"/>
    <property type="evidence" value="ECO:0007669"/>
    <property type="project" value="UniProtKB-KW"/>
</dbReference>
<organism evidence="7 8">
    <name type="scientific">Nitrospira moscoviensis</name>
    <dbReference type="NCBI Taxonomy" id="42253"/>
    <lineage>
        <taxon>Bacteria</taxon>
        <taxon>Pseudomonadati</taxon>
        <taxon>Nitrospirota</taxon>
        <taxon>Nitrospiria</taxon>
        <taxon>Nitrospirales</taxon>
        <taxon>Nitrospiraceae</taxon>
        <taxon>Nitrospira</taxon>
    </lineage>
</organism>
<dbReference type="AlphaFoldDB" id="A0A0K2GE29"/>
<dbReference type="PANTHER" id="PTHR30213:SF0">
    <property type="entry name" value="UPF0761 MEMBRANE PROTEIN YIHY"/>
    <property type="match status" value="1"/>
</dbReference>
<dbReference type="RefSeq" id="WP_083447991.1">
    <property type="nucleotide sequence ID" value="NZ_CP011801.1"/>
</dbReference>
<keyword evidence="7" id="KW-0378">Hydrolase</keyword>
<keyword evidence="2" id="KW-1003">Cell membrane</keyword>
<sequence length="309" mass="33958">MTRTSQTASLTSGSGAYNPWKLGGLSIMELGRRLWRESQKDELLGRAAQLSYYILLALFPALIVLTATMGLFSVQNYMPELMSYLQNVLPKDALSMVERFLHQVAEGSGANILSLGGVGALWASSSGVTAIMEALNIVYDVKEDSRPFWRVRLTAILLTIGLAGFVILSMTLILYGGPIGEWIADFVGLGAAFTWAWKVLQWPVVVALMLLAVAVVYYVCPDIEQDWRWVSPGSAFAVAMWLVVSLGFKMYVDNFGDYNKVYGSIAGVIVLMLWLYWSGLVLLIGGEINAEIEHAAAERQRAGEERQAA</sequence>
<keyword evidence="4 6" id="KW-1133">Transmembrane helix</keyword>
<dbReference type="PIRSF" id="PIRSF035875">
    <property type="entry name" value="RNase_BN"/>
    <property type="match status" value="1"/>
</dbReference>
<keyword evidence="8" id="KW-1185">Reference proteome</keyword>
<evidence type="ECO:0000256" key="3">
    <source>
        <dbReference type="ARBA" id="ARBA00022692"/>
    </source>
</evidence>
<keyword evidence="3 6" id="KW-0812">Transmembrane</keyword>
<proteinExistence type="predicted"/>
<feature type="transmembrane region" description="Helical" evidence="6">
    <location>
        <begin position="120"/>
        <end position="139"/>
    </location>
</feature>
<feature type="transmembrane region" description="Helical" evidence="6">
    <location>
        <begin position="264"/>
        <end position="284"/>
    </location>
</feature>
<evidence type="ECO:0000256" key="1">
    <source>
        <dbReference type="ARBA" id="ARBA00004651"/>
    </source>
</evidence>
<dbReference type="NCBIfam" id="TIGR00765">
    <property type="entry name" value="yihY_not_rbn"/>
    <property type="match status" value="1"/>
</dbReference>
<feature type="transmembrane region" description="Helical" evidence="6">
    <location>
        <begin position="195"/>
        <end position="220"/>
    </location>
</feature>
<dbReference type="Pfam" id="PF03631">
    <property type="entry name" value="Virul_fac_BrkB"/>
    <property type="match status" value="1"/>
</dbReference>
<dbReference type="GO" id="GO:0005886">
    <property type="term" value="C:plasma membrane"/>
    <property type="evidence" value="ECO:0007669"/>
    <property type="project" value="UniProtKB-SubCell"/>
</dbReference>
<dbReference type="EMBL" id="CP011801">
    <property type="protein sequence ID" value="ALA59203.1"/>
    <property type="molecule type" value="Genomic_DNA"/>
</dbReference>
<evidence type="ECO:0000256" key="5">
    <source>
        <dbReference type="ARBA" id="ARBA00023136"/>
    </source>
</evidence>
<dbReference type="EC" id="3.1.-.-" evidence="7"/>
<dbReference type="PATRIC" id="fig|42253.5.peg.2761"/>
<evidence type="ECO:0000256" key="6">
    <source>
        <dbReference type="SAM" id="Phobius"/>
    </source>
</evidence>
<dbReference type="PANTHER" id="PTHR30213">
    <property type="entry name" value="INNER MEMBRANE PROTEIN YHJD"/>
    <property type="match status" value="1"/>
</dbReference>
<feature type="transmembrane region" description="Helical" evidence="6">
    <location>
        <begin position="151"/>
        <end position="175"/>
    </location>
</feature>
<gene>
    <name evidence="7" type="primary">rbn</name>
    <name evidence="7" type="ORF">NITMOv2_2794</name>
</gene>
<comment type="subcellular location">
    <subcellularLocation>
        <location evidence="1">Cell membrane</location>
        <topology evidence="1">Multi-pass membrane protein</topology>
    </subcellularLocation>
</comment>
<feature type="transmembrane region" description="Helical" evidence="6">
    <location>
        <begin position="50"/>
        <end position="74"/>
    </location>
</feature>
<evidence type="ECO:0000313" key="7">
    <source>
        <dbReference type="EMBL" id="ALA59203.1"/>
    </source>
</evidence>
<keyword evidence="5 6" id="KW-0472">Membrane</keyword>
<dbReference type="KEGG" id="nmv:NITMOv2_2794"/>
<evidence type="ECO:0000256" key="4">
    <source>
        <dbReference type="ARBA" id="ARBA00022989"/>
    </source>
</evidence>
<evidence type="ECO:0000313" key="8">
    <source>
        <dbReference type="Proteomes" id="UP000069205"/>
    </source>
</evidence>
<accession>A0A0K2GE29</accession>
<dbReference type="STRING" id="42253.NITMOv2_2794"/>
<dbReference type="OrthoDB" id="9781030at2"/>
<evidence type="ECO:0000256" key="2">
    <source>
        <dbReference type="ARBA" id="ARBA00022475"/>
    </source>
</evidence>
<name>A0A0K2GE29_NITMO</name>